<dbReference type="OMA" id="LHQNMQK"/>
<evidence type="ECO:0000313" key="4">
    <source>
        <dbReference type="EMBL" id="KZM81970.1"/>
    </source>
</evidence>
<comment type="caution">
    <text evidence="4">The sequence shown here is derived from an EMBL/GenBank/DDBJ whole genome shotgun (WGS) entry which is preliminary data.</text>
</comment>
<feature type="domain" description="DUF936" evidence="2">
    <location>
        <begin position="4"/>
        <end position="118"/>
    </location>
</feature>
<feature type="compositionally biased region" description="Polar residues" evidence="1">
    <location>
        <begin position="282"/>
        <end position="294"/>
    </location>
</feature>
<feature type="compositionally biased region" description="Low complexity" evidence="1">
    <location>
        <begin position="1"/>
        <end position="20"/>
    </location>
</feature>
<feature type="compositionally biased region" description="Low complexity" evidence="1">
    <location>
        <begin position="558"/>
        <end position="570"/>
    </location>
</feature>
<evidence type="ECO:0000259" key="2">
    <source>
        <dbReference type="Pfam" id="PF06075"/>
    </source>
</evidence>
<evidence type="ECO:0000256" key="1">
    <source>
        <dbReference type="SAM" id="MobiDB-lite"/>
    </source>
</evidence>
<sequence length="686" mass="74946">MASLTPGTLSSLLSPTPSKPTSHHRSSLLQIIAIVPSFNNTDTIFPNKGFFIRVSDSLHSAYVSVSEKDAELILGDKIQLGQFVYVEGLDGGAPVPVVRGLKVVPKRRECVGSPVDLIGSEVLVGKKEKKGGRRVSLGGGKSDGGVEMRRLSLDSSRKGWDRNLLGKYGGAGRPGSSHSSASILASKTASYEKNSTLMQRSFSPLKQALSHRKSFSEKDLIGKAPSPRISPLKQVIPHRKSVSERDLTVKPPSPRISPLKQVLPNRKSLSDKNTFRPPSPRNSPRQHGLTNKNGASERDSASKHSSSNLSQSKHVPPSTNQLSEKKSTHKPLNIGVSPLQNKNVNDSPSPVSKPIRKDIKQSTDGTNLGHLFKVPLSLKTLSDAKILWGSLPSTIHDLGKEVVSRRNSQFVAAVYALQETSATENVLQCMRMFAELCESSEKESSLPLVEEFLDLHQNMHRVATVINGLRFPEESSLQCALPEAYKNFADQNALHWVQAAVQSNLSKFNLYTKEDKRGDINAEKCHFVILENTTTKVDVENHSPDKKQSPRNQRAVVSGSSSKTSSPYNSKPRLSTTRKATNESEVWSKGNGLQVAASLAEKLISASQAWFLDYLDASLQKEFGLQKGEMDAEIACLLGQLKRVNQWLEDSLTNGSGTNERIEGLKKKIYGFLLNNVDAAVVQTGS</sequence>
<feature type="compositionally biased region" description="Polar residues" evidence="1">
    <location>
        <begin position="572"/>
        <end position="583"/>
    </location>
</feature>
<evidence type="ECO:0000259" key="3">
    <source>
        <dbReference type="Pfam" id="PF21647"/>
    </source>
</evidence>
<feature type="compositionally biased region" description="Polar residues" evidence="1">
    <location>
        <begin position="338"/>
        <end position="350"/>
    </location>
</feature>
<dbReference type="InterPro" id="IPR048297">
    <property type="entry name" value="DUF936_dom_pln"/>
</dbReference>
<dbReference type="PANTHER" id="PTHR31928">
    <property type="entry name" value="EXPRESSED PROTEIN"/>
    <property type="match status" value="1"/>
</dbReference>
<dbReference type="Gramene" id="KZM81970">
    <property type="protein sequence ID" value="KZM81970"/>
    <property type="gene ID" value="DCAR_029583"/>
</dbReference>
<dbReference type="InterPro" id="IPR049172">
    <property type="entry name" value="DUF6857_pln"/>
</dbReference>
<dbReference type="AlphaFoldDB" id="A0A175YFD3"/>
<feature type="compositionally biased region" description="Low complexity" evidence="1">
    <location>
        <begin position="303"/>
        <end position="312"/>
    </location>
</feature>
<dbReference type="EMBL" id="LNRQ01000009">
    <property type="protein sequence ID" value="KZM81970.1"/>
    <property type="molecule type" value="Genomic_DNA"/>
</dbReference>
<gene>
    <name evidence="4" type="ORF">DCAR_029583</name>
</gene>
<dbReference type="InterPro" id="IPR010341">
    <property type="entry name" value="DUF936_pln"/>
</dbReference>
<proteinExistence type="predicted"/>
<feature type="domain" description="DUF6857" evidence="3">
    <location>
        <begin position="378"/>
        <end position="682"/>
    </location>
</feature>
<feature type="region of interest" description="Disordered" evidence="1">
    <location>
        <begin position="214"/>
        <end position="366"/>
    </location>
</feature>
<dbReference type="STRING" id="79200.A0A175YFD3"/>
<protein>
    <submittedName>
        <fullName evidence="4">Uncharacterized protein</fullName>
    </submittedName>
</protein>
<dbReference type="Pfam" id="PF06075">
    <property type="entry name" value="DUF936"/>
    <property type="match status" value="1"/>
</dbReference>
<feature type="compositionally biased region" description="Basic and acidic residues" evidence="1">
    <location>
        <begin position="538"/>
        <end position="548"/>
    </location>
</feature>
<dbReference type="PANTHER" id="PTHR31928:SF7">
    <property type="entry name" value="FACTOR 1-DELTA, PUTATIVE (DUF936)-RELATED"/>
    <property type="match status" value="1"/>
</dbReference>
<organism evidence="4">
    <name type="scientific">Daucus carota subsp. sativus</name>
    <name type="common">Carrot</name>
    <dbReference type="NCBI Taxonomy" id="79200"/>
    <lineage>
        <taxon>Eukaryota</taxon>
        <taxon>Viridiplantae</taxon>
        <taxon>Streptophyta</taxon>
        <taxon>Embryophyta</taxon>
        <taxon>Tracheophyta</taxon>
        <taxon>Spermatophyta</taxon>
        <taxon>Magnoliopsida</taxon>
        <taxon>eudicotyledons</taxon>
        <taxon>Gunneridae</taxon>
        <taxon>Pentapetalae</taxon>
        <taxon>asterids</taxon>
        <taxon>campanulids</taxon>
        <taxon>Apiales</taxon>
        <taxon>Apiaceae</taxon>
        <taxon>Apioideae</taxon>
        <taxon>Scandiceae</taxon>
        <taxon>Daucinae</taxon>
        <taxon>Daucus</taxon>
        <taxon>Daucus sect. Daucus</taxon>
    </lineage>
</organism>
<dbReference type="OrthoDB" id="1888344at2759"/>
<feature type="region of interest" description="Disordered" evidence="1">
    <location>
        <begin position="1"/>
        <end position="21"/>
    </location>
</feature>
<dbReference type="KEGG" id="dcr:108203186"/>
<feature type="region of interest" description="Disordered" evidence="1">
    <location>
        <begin position="538"/>
        <end position="583"/>
    </location>
</feature>
<dbReference type="Pfam" id="PF21647">
    <property type="entry name" value="DUF6857"/>
    <property type="match status" value="1"/>
</dbReference>
<name>A0A175YFD3_DAUCS</name>
<accession>A0A175YFD3</accession>
<reference evidence="4" key="1">
    <citation type="journal article" date="2016" name="Nat. Genet.">
        <title>A high-quality carrot genome assembly provides new insights into carotenoid accumulation and asterid genome evolution.</title>
        <authorList>
            <person name="Iorizzo M."/>
            <person name="Ellison S."/>
            <person name="Senalik D."/>
            <person name="Zeng P."/>
            <person name="Satapoomin P."/>
            <person name="Huang J."/>
            <person name="Bowman M."/>
            <person name="Iovene M."/>
            <person name="Sanseverino W."/>
            <person name="Cavagnaro P."/>
            <person name="Yildiz M."/>
            <person name="Macko-Podgorni A."/>
            <person name="Moranska E."/>
            <person name="Grzebelus E."/>
            <person name="Grzebelus D."/>
            <person name="Ashrafi H."/>
            <person name="Zheng Z."/>
            <person name="Cheng S."/>
            <person name="Spooner D."/>
            <person name="Van Deynze A."/>
            <person name="Simon P."/>
        </authorList>
    </citation>
    <scope>NUCLEOTIDE SEQUENCE [LARGE SCALE GENOMIC DNA]</scope>
    <source>
        <tissue evidence="4">Leaf</tissue>
    </source>
</reference>